<keyword evidence="7" id="KW-1185">Reference proteome</keyword>
<dbReference type="Pfam" id="PF02620">
    <property type="entry name" value="YceD"/>
    <property type="match status" value="1"/>
</dbReference>
<evidence type="ECO:0000256" key="5">
    <source>
        <dbReference type="ARBA" id="ARBA00031841"/>
    </source>
</evidence>
<proteinExistence type="inferred from homology"/>
<dbReference type="Proteomes" id="UP000663570">
    <property type="component" value="Chromosome"/>
</dbReference>
<dbReference type="EMBL" id="CP071060">
    <property type="protein sequence ID" value="QSI75775.1"/>
    <property type="molecule type" value="Genomic_DNA"/>
</dbReference>
<evidence type="ECO:0000256" key="2">
    <source>
        <dbReference type="ARBA" id="ARBA00010740"/>
    </source>
</evidence>
<dbReference type="InterPro" id="IPR039255">
    <property type="entry name" value="YceD_bac"/>
</dbReference>
<comment type="similarity">
    <text evidence="2">Belongs to the DUF177 domain family.</text>
</comment>
<gene>
    <name evidence="6" type="ORF">JY500_14960</name>
</gene>
<protein>
    <recommendedName>
        <fullName evidence="3">Large ribosomal RNA subunit accumulation protein YceD</fullName>
    </recommendedName>
    <alternativeName>
        <fullName evidence="5">23S rRNA accumulation protein YceD</fullName>
    </alternativeName>
</protein>
<evidence type="ECO:0000313" key="6">
    <source>
        <dbReference type="EMBL" id="QSI75775.1"/>
    </source>
</evidence>
<dbReference type="RefSeq" id="WP_206253658.1">
    <property type="nucleotide sequence ID" value="NZ_CP071060.1"/>
</dbReference>
<dbReference type="PANTHER" id="PTHR38099">
    <property type="entry name" value="LARGE RIBOSOMAL RNA SUBUNIT ACCUMULATION PROTEIN YCED"/>
    <property type="match status" value="1"/>
</dbReference>
<evidence type="ECO:0000256" key="1">
    <source>
        <dbReference type="ARBA" id="ARBA00002868"/>
    </source>
</evidence>
<sequence>MSQQQAGFASWLIADPLEFARRGERLAGAVEISALSRLRAELVDTQGSVQVEVVGSEVGDDRFLLVSIEAKPRVECQRCLAPLALDLALDVRFLLVPLGQPMPDDELEDDSFDPIHAERNLDVLALVEDELLLALPISPRHEVCETPQPRERDDSASPFAALANLRGAGKKV</sequence>
<accession>A0ABX7M5P4</accession>
<reference evidence="6 7" key="1">
    <citation type="submission" date="2021-02" db="EMBL/GenBank/DDBJ databases">
        <title>Niveibacterium changnyeongensis HC41.</title>
        <authorList>
            <person name="Kang M."/>
        </authorList>
    </citation>
    <scope>NUCLEOTIDE SEQUENCE [LARGE SCALE GENOMIC DNA]</scope>
    <source>
        <strain evidence="6 7">HC41</strain>
    </source>
</reference>
<organism evidence="6 7">
    <name type="scientific">Niveibacterium microcysteis</name>
    <dbReference type="NCBI Taxonomy" id="2811415"/>
    <lineage>
        <taxon>Bacteria</taxon>
        <taxon>Pseudomonadati</taxon>
        <taxon>Pseudomonadota</taxon>
        <taxon>Betaproteobacteria</taxon>
        <taxon>Rhodocyclales</taxon>
        <taxon>Rhodocyclaceae</taxon>
        <taxon>Niveibacterium</taxon>
    </lineage>
</organism>
<dbReference type="PANTHER" id="PTHR38099:SF1">
    <property type="entry name" value="LARGE RIBOSOMAL RNA SUBUNIT ACCUMULATION PROTEIN YCED"/>
    <property type="match status" value="1"/>
</dbReference>
<name>A0ABX7M5P4_9RHOO</name>
<evidence type="ECO:0000256" key="4">
    <source>
        <dbReference type="ARBA" id="ARBA00022517"/>
    </source>
</evidence>
<dbReference type="InterPro" id="IPR003772">
    <property type="entry name" value="YceD"/>
</dbReference>
<evidence type="ECO:0000313" key="7">
    <source>
        <dbReference type="Proteomes" id="UP000663570"/>
    </source>
</evidence>
<keyword evidence="4" id="KW-0690">Ribosome biogenesis</keyword>
<evidence type="ECO:0000256" key="3">
    <source>
        <dbReference type="ARBA" id="ARBA00015716"/>
    </source>
</evidence>
<comment type="function">
    <text evidence="1">Plays a role in synthesis, processing and/or stability of 23S rRNA.</text>
</comment>